<sequence>MSSFTYDAAGLIVQMVEADSATSLPATRRSYTYTAAGVQTGTVAEKWTGSVWQNDSRALITNNAAGYLTEYLGQVWENGAWKNDMRISLEYDARNHFVLYLSQRWVNNAWEATNGGRATVTYSAAGAILEETEDLLDAPTNQFYPYRRVQYTYPTPASMQHSVRVEQGWRNGAYYNSQRTSNIVRDAQGRETYSEAESWENNAWQLSSRFVTTYTNDGYQGLSQNWVNNAWVNVSRYTQLFGEGQDLGFTAELWTNNAWSITDGSRTFRRFNAANDLVSQVRQNYDPNGKVYVNSMKTTFGDYQSITLG</sequence>
<reference evidence="1" key="1">
    <citation type="submission" date="2022-04" db="EMBL/GenBank/DDBJ databases">
        <title>Hymenobacter sp. isolated from the air.</title>
        <authorList>
            <person name="Won M."/>
            <person name="Lee C.-M."/>
            <person name="Woen H.-Y."/>
            <person name="Kwon S.-W."/>
        </authorList>
    </citation>
    <scope>NUCLEOTIDE SEQUENCE</scope>
    <source>
        <strain evidence="1">5116S-3</strain>
    </source>
</reference>
<keyword evidence="2" id="KW-1185">Reference proteome</keyword>
<dbReference type="EMBL" id="CP095046">
    <property type="protein sequence ID" value="UOQ74610.1"/>
    <property type="molecule type" value="Genomic_DNA"/>
</dbReference>
<evidence type="ECO:0000313" key="2">
    <source>
        <dbReference type="Proteomes" id="UP000831796"/>
    </source>
</evidence>
<gene>
    <name evidence="1" type="ORF">MUN79_12505</name>
</gene>
<dbReference type="Proteomes" id="UP000831796">
    <property type="component" value="Chromosome"/>
</dbReference>
<evidence type="ECO:0000313" key="1">
    <source>
        <dbReference type="EMBL" id="UOQ74610.1"/>
    </source>
</evidence>
<accession>A0A8T9QFL3</accession>
<dbReference type="KEGG" id="hcu:MUN79_12505"/>
<dbReference type="Gene3D" id="2.40.128.720">
    <property type="match status" value="1"/>
</dbReference>
<name>A0A8T9QFL3_9BACT</name>
<proteinExistence type="predicted"/>
<organism evidence="1 2">
    <name type="scientific">Hymenobacter cellulosilyticus</name>
    <dbReference type="NCBI Taxonomy" id="2932248"/>
    <lineage>
        <taxon>Bacteria</taxon>
        <taxon>Pseudomonadati</taxon>
        <taxon>Bacteroidota</taxon>
        <taxon>Cytophagia</taxon>
        <taxon>Cytophagales</taxon>
        <taxon>Hymenobacteraceae</taxon>
        <taxon>Hymenobacter</taxon>
    </lineage>
</organism>
<protein>
    <submittedName>
        <fullName evidence="1">Uncharacterized protein</fullName>
    </submittedName>
</protein>
<dbReference type="AlphaFoldDB" id="A0A8T9QFL3"/>
<dbReference type="RefSeq" id="WP_244677949.1">
    <property type="nucleotide sequence ID" value="NZ_CP095046.1"/>
</dbReference>